<evidence type="ECO:0000256" key="8">
    <source>
        <dbReference type="ARBA" id="ARBA00022848"/>
    </source>
</evidence>
<keyword evidence="5 13" id="KW-0349">Heme</keyword>
<evidence type="ECO:0000256" key="3">
    <source>
        <dbReference type="ARBA" id="ARBA00004406"/>
    </source>
</evidence>
<dbReference type="PANTHER" id="PTHR24289">
    <property type="entry name" value="STEROID 17-ALPHA-HYDROXYLASE/17,20 LYASE"/>
    <property type="match status" value="1"/>
</dbReference>
<dbReference type="SUPFAM" id="SSF48264">
    <property type="entry name" value="Cytochrome P450"/>
    <property type="match status" value="1"/>
</dbReference>
<organism evidence="16 17">
    <name type="scientific">Dreissena polymorpha</name>
    <name type="common">Zebra mussel</name>
    <name type="synonym">Mytilus polymorpha</name>
    <dbReference type="NCBI Taxonomy" id="45954"/>
    <lineage>
        <taxon>Eukaryota</taxon>
        <taxon>Metazoa</taxon>
        <taxon>Spiralia</taxon>
        <taxon>Lophotrochozoa</taxon>
        <taxon>Mollusca</taxon>
        <taxon>Bivalvia</taxon>
        <taxon>Autobranchia</taxon>
        <taxon>Heteroconchia</taxon>
        <taxon>Euheterodonta</taxon>
        <taxon>Imparidentia</taxon>
        <taxon>Neoheterodontei</taxon>
        <taxon>Myida</taxon>
        <taxon>Dreissenoidea</taxon>
        <taxon>Dreissenidae</taxon>
        <taxon>Dreissena</taxon>
    </lineage>
</organism>
<reference evidence="16" key="1">
    <citation type="journal article" date="2019" name="bioRxiv">
        <title>The Genome of the Zebra Mussel, Dreissena polymorpha: A Resource for Invasive Species Research.</title>
        <authorList>
            <person name="McCartney M.A."/>
            <person name="Auch B."/>
            <person name="Kono T."/>
            <person name="Mallez S."/>
            <person name="Zhang Y."/>
            <person name="Obille A."/>
            <person name="Becker A."/>
            <person name="Abrahante J.E."/>
            <person name="Garbe J."/>
            <person name="Badalamenti J.P."/>
            <person name="Herman A."/>
            <person name="Mangelson H."/>
            <person name="Liachko I."/>
            <person name="Sullivan S."/>
            <person name="Sone E.D."/>
            <person name="Koren S."/>
            <person name="Silverstein K.A.T."/>
            <person name="Beckman K.B."/>
            <person name="Gohl D.M."/>
        </authorList>
    </citation>
    <scope>NUCLEOTIDE SEQUENCE</scope>
    <source>
        <strain evidence="16">Duluth1</strain>
        <tissue evidence="16">Whole animal</tissue>
    </source>
</reference>
<evidence type="ECO:0000256" key="9">
    <source>
        <dbReference type="ARBA" id="ARBA00023002"/>
    </source>
</evidence>
<feature type="binding site" description="axial binding residue" evidence="13">
    <location>
        <position position="448"/>
    </location>
    <ligand>
        <name>heme</name>
        <dbReference type="ChEBI" id="CHEBI:30413"/>
    </ligand>
    <ligandPart>
        <name>Fe</name>
        <dbReference type="ChEBI" id="CHEBI:18248"/>
    </ligandPart>
</feature>
<reference evidence="16" key="2">
    <citation type="submission" date="2020-11" db="EMBL/GenBank/DDBJ databases">
        <authorList>
            <person name="McCartney M.A."/>
            <person name="Auch B."/>
            <person name="Kono T."/>
            <person name="Mallez S."/>
            <person name="Becker A."/>
            <person name="Gohl D.M."/>
            <person name="Silverstein K.A.T."/>
            <person name="Koren S."/>
            <person name="Bechman K.B."/>
            <person name="Herman A."/>
            <person name="Abrahante J.E."/>
            <person name="Garbe J."/>
        </authorList>
    </citation>
    <scope>NUCLEOTIDE SEQUENCE</scope>
    <source>
        <strain evidence="16">Duluth1</strain>
        <tissue evidence="16">Whole animal</tissue>
    </source>
</reference>
<dbReference type="InterPro" id="IPR001128">
    <property type="entry name" value="Cyt_P450"/>
</dbReference>
<dbReference type="GO" id="GO:0042446">
    <property type="term" value="P:hormone biosynthetic process"/>
    <property type="evidence" value="ECO:0007669"/>
    <property type="project" value="TreeGrafter"/>
</dbReference>
<dbReference type="PROSITE" id="PS00086">
    <property type="entry name" value="CYTOCHROME_P450"/>
    <property type="match status" value="1"/>
</dbReference>
<evidence type="ECO:0000256" key="2">
    <source>
        <dbReference type="ARBA" id="ARBA00004174"/>
    </source>
</evidence>
<dbReference type="EMBL" id="JAIWYP010000003">
    <property type="protein sequence ID" value="KAH3850490.1"/>
    <property type="molecule type" value="Genomic_DNA"/>
</dbReference>
<sequence length="503" mass="56734">MIEMLAFTPGSALTIALVAMVTGLLGYLLTNRMKYNYPPTPGLAIPLIGHTYKISMSNFCKQCLEWTPTYGPVLTLHLGPMKLVVVNKIDVALEVLVKKSTDFANRMVTPTVRVFTEGGKNIGFSNYTPTWKLHRKMSSKALRQLMQGPALEQKIHNAMVTVFAEMDKIVGKPSEPAEHINYAIGNILMGLCFGGSFDFEDKEINFILKAYDELLEKISNFREDIFPPLQYLFKSKAFKRVEDASETVLAYIKKRYSAELATYTPGVQRHLADHLILARQEAEKEEDPEVLASLTETHIRQTLADIFFAGINTSRSTLRFAVLHMIGNPKIQQKVQQEIDRVVGQDRLPCLSDRPDLAYTEAVLYESMRLTTVAPTGIFHNTRCDTSIGEYKLPKGTPVVINHWALHHDPEAWNDVDAFIPERFLDEDGKLGPKPKSYLPFSAGTRVCLGEFVAKPELHLLFACLMQRYTWSMEDGKTPDLAPIGSIFAMNPKEQDVVIKRRF</sequence>
<dbReference type="GO" id="GO:0020037">
    <property type="term" value="F:heme binding"/>
    <property type="evidence" value="ECO:0007669"/>
    <property type="project" value="InterPro"/>
</dbReference>
<accession>A0A9D4L263</accession>
<keyword evidence="17" id="KW-1185">Reference proteome</keyword>
<dbReference type="PRINTS" id="PR00385">
    <property type="entry name" value="P450"/>
</dbReference>
<comment type="cofactor">
    <cofactor evidence="1 13">
        <name>heme</name>
        <dbReference type="ChEBI" id="CHEBI:30413"/>
    </cofactor>
</comment>
<dbReference type="Proteomes" id="UP000828390">
    <property type="component" value="Unassembled WGS sequence"/>
</dbReference>
<keyword evidence="7" id="KW-0256">Endoplasmic reticulum</keyword>
<dbReference type="OrthoDB" id="639466at2759"/>
<dbReference type="PRINTS" id="PR00463">
    <property type="entry name" value="EP450I"/>
</dbReference>
<evidence type="ECO:0000256" key="12">
    <source>
        <dbReference type="ARBA" id="ARBA00023136"/>
    </source>
</evidence>
<dbReference type="InterPro" id="IPR036396">
    <property type="entry name" value="Cyt_P450_sf"/>
</dbReference>
<comment type="subcellular location">
    <subcellularLocation>
        <location evidence="3">Endoplasmic reticulum membrane</location>
        <topology evidence="3">Peripheral membrane protein</topology>
    </subcellularLocation>
    <subcellularLocation>
        <location evidence="2">Microsome membrane</location>
        <topology evidence="2">Peripheral membrane protein</topology>
    </subcellularLocation>
</comment>
<keyword evidence="15" id="KW-0812">Transmembrane</keyword>
<dbReference type="GO" id="GO:0042448">
    <property type="term" value="P:progesterone metabolic process"/>
    <property type="evidence" value="ECO:0007669"/>
    <property type="project" value="TreeGrafter"/>
</dbReference>
<evidence type="ECO:0000313" key="17">
    <source>
        <dbReference type="Proteomes" id="UP000828390"/>
    </source>
</evidence>
<feature type="transmembrane region" description="Helical" evidence="15">
    <location>
        <begin position="6"/>
        <end position="29"/>
    </location>
</feature>
<evidence type="ECO:0000256" key="14">
    <source>
        <dbReference type="RuleBase" id="RU000461"/>
    </source>
</evidence>
<evidence type="ECO:0000256" key="4">
    <source>
        <dbReference type="ARBA" id="ARBA00010617"/>
    </source>
</evidence>
<comment type="similarity">
    <text evidence="4 14">Belongs to the cytochrome P450 family.</text>
</comment>
<keyword evidence="9 14" id="KW-0560">Oxidoreductase</keyword>
<keyword evidence="11 14" id="KW-0503">Monooxygenase</keyword>
<dbReference type="Gene3D" id="1.10.630.10">
    <property type="entry name" value="Cytochrome P450"/>
    <property type="match status" value="1"/>
</dbReference>
<evidence type="ECO:0000256" key="15">
    <source>
        <dbReference type="SAM" id="Phobius"/>
    </source>
</evidence>
<comment type="caution">
    <text evidence="16">The sequence shown here is derived from an EMBL/GenBank/DDBJ whole genome shotgun (WGS) entry which is preliminary data.</text>
</comment>
<dbReference type="InterPro" id="IPR002401">
    <property type="entry name" value="Cyt_P450_E_grp-I"/>
</dbReference>
<evidence type="ECO:0000256" key="6">
    <source>
        <dbReference type="ARBA" id="ARBA00022723"/>
    </source>
</evidence>
<evidence type="ECO:0000256" key="10">
    <source>
        <dbReference type="ARBA" id="ARBA00023004"/>
    </source>
</evidence>
<evidence type="ECO:0000256" key="13">
    <source>
        <dbReference type="PIRSR" id="PIRSR602401-1"/>
    </source>
</evidence>
<keyword evidence="8" id="KW-0492">Microsome</keyword>
<gene>
    <name evidence="16" type="ORF">DPMN_092902</name>
</gene>
<evidence type="ECO:0008006" key="18">
    <source>
        <dbReference type="Google" id="ProtNLM"/>
    </source>
</evidence>
<dbReference type="InterPro" id="IPR017972">
    <property type="entry name" value="Cyt_P450_CS"/>
</dbReference>
<dbReference type="GO" id="GO:0004508">
    <property type="term" value="F:steroid 17-alpha-monooxygenase activity"/>
    <property type="evidence" value="ECO:0007669"/>
    <property type="project" value="TreeGrafter"/>
</dbReference>
<dbReference type="PANTHER" id="PTHR24289:SF20">
    <property type="entry name" value="STEROID 17-ALPHA-HYDROXYLASE_17,20 LYASE"/>
    <property type="match status" value="1"/>
</dbReference>
<evidence type="ECO:0000256" key="7">
    <source>
        <dbReference type="ARBA" id="ARBA00022824"/>
    </source>
</evidence>
<name>A0A9D4L263_DREPO</name>
<evidence type="ECO:0000256" key="5">
    <source>
        <dbReference type="ARBA" id="ARBA00022617"/>
    </source>
</evidence>
<dbReference type="FunFam" id="1.10.630.10:FF:000238">
    <property type="entry name" value="Cytochrome P450 2A6"/>
    <property type="match status" value="1"/>
</dbReference>
<keyword evidence="15" id="KW-1133">Transmembrane helix</keyword>
<keyword evidence="6 13" id="KW-0479">Metal-binding</keyword>
<keyword evidence="12 15" id="KW-0472">Membrane</keyword>
<dbReference type="GO" id="GO:0005789">
    <property type="term" value="C:endoplasmic reticulum membrane"/>
    <property type="evidence" value="ECO:0007669"/>
    <property type="project" value="UniProtKB-SubCell"/>
</dbReference>
<evidence type="ECO:0000256" key="11">
    <source>
        <dbReference type="ARBA" id="ARBA00023033"/>
    </source>
</evidence>
<protein>
    <recommendedName>
        <fullName evidence="18">Cytochrome P450</fullName>
    </recommendedName>
</protein>
<evidence type="ECO:0000313" key="16">
    <source>
        <dbReference type="EMBL" id="KAH3850490.1"/>
    </source>
</evidence>
<dbReference type="Pfam" id="PF00067">
    <property type="entry name" value="p450"/>
    <property type="match status" value="1"/>
</dbReference>
<dbReference type="GO" id="GO:0005506">
    <property type="term" value="F:iron ion binding"/>
    <property type="evidence" value="ECO:0007669"/>
    <property type="project" value="InterPro"/>
</dbReference>
<proteinExistence type="inferred from homology"/>
<dbReference type="AlphaFoldDB" id="A0A9D4L263"/>
<evidence type="ECO:0000256" key="1">
    <source>
        <dbReference type="ARBA" id="ARBA00001971"/>
    </source>
</evidence>
<keyword evidence="10 13" id="KW-0408">Iron</keyword>